<dbReference type="InterPro" id="IPR012337">
    <property type="entry name" value="RNaseH-like_sf"/>
</dbReference>
<gene>
    <name evidence="3" type="primary">LOC115885007</name>
</gene>
<reference evidence="3" key="1">
    <citation type="submission" date="2025-08" db="UniProtKB">
        <authorList>
            <consortium name="RefSeq"/>
        </authorList>
    </citation>
    <scope>IDENTIFICATION</scope>
    <source>
        <tissue evidence="3">Gonads</tissue>
    </source>
</reference>
<dbReference type="InterPro" id="IPR036397">
    <property type="entry name" value="RNaseH_sf"/>
</dbReference>
<dbReference type="Gene3D" id="1.10.340.70">
    <property type="match status" value="1"/>
</dbReference>
<dbReference type="Pfam" id="PF05380">
    <property type="entry name" value="Peptidase_A17"/>
    <property type="match status" value="1"/>
</dbReference>
<dbReference type="GO" id="GO:0015074">
    <property type="term" value="P:DNA integration"/>
    <property type="evidence" value="ECO:0007669"/>
    <property type="project" value="InterPro"/>
</dbReference>
<feature type="domain" description="Integrase catalytic" evidence="1">
    <location>
        <begin position="455"/>
        <end position="641"/>
    </location>
</feature>
<dbReference type="SUPFAM" id="SSF53098">
    <property type="entry name" value="Ribonuclease H-like"/>
    <property type="match status" value="1"/>
</dbReference>
<proteinExistence type="predicted"/>
<evidence type="ECO:0000259" key="1">
    <source>
        <dbReference type="PROSITE" id="PS50994"/>
    </source>
</evidence>
<dbReference type="OrthoDB" id="6768586at2759"/>
<name>A0A6J2Y8V1_SITOR</name>
<dbReference type="KEGG" id="soy:115885007"/>
<dbReference type="Proteomes" id="UP000504635">
    <property type="component" value="Unplaced"/>
</dbReference>
<dbReference type="Pfam" id="PF18701">
    <property type="entry name" value="DUF5641"/>
    <property type="match status" value="1"/>
</dbReference>
<keyword evidence="2" id="KW-1185">Reference proteome</keyword>
<organism evidence="2 3">
    <name type="scientific">Sitophilus oryzae</name>
    <name type="common">Rice weevil</name>
    <name type="synonym">Curculio oryzae</name>
    <dbReference type="NCBI Taxonomy" id="7048"/>
    <lineage>
        <taxon>Eukaryota</taxon>
        <taxon>Metazoa</taxon>
        <taxon>Ecdysozoa</taxon>
        <taxon>Arthropoda</taxon>
        <taxon>Hexapoda</taxon>
        <taxon>Insecta</taxon>
        <taxon>Pterygota</taxon>
        <taxon>Neoptera</taxon>
        <taxon>Endopterygota</taxon>
        <taxon>Coleoptera</taxon>
        <taxon>Polyphaga</taxon>
        <taxon>Cucujiformia</taxon>
        <taxon>Curculionidae</taxon>
        <taxon>Dryophthorinae</taxon>
        <taxon>Sitophilus</taxon>
    </lineage>
</organism>
<dbReference type="PANTHER" id="PTHR47331">
    <property type="entry name" value="PHD-TYPE DOMAIN-CONTAINING PROTEIN"/>
    <property type="match status" value="1"/>
</dbReference>
<dbReference type="InParanoid" id="A0A6J2Y8V1"/>
<dbReference type="Pfam" id="PF17921">
    <property type="entry name" value="Integrase_H2C2"/>
    <property type="match status" value="1"/>
</dbReference>
<dbReference type="InterPro" id="IPR001584">
    <property type="entry name" value="Integrase_cat-core"/>
</dbReference>
<dbReference type="InterPro" id="IPR040676">
    <property type="entry name" value="DUF5641"/>
</dbReference>
<dbReference type="Gene3D" id="3.30.420.10">
    <property type="entry name" value="Ribonuclease H-like superfamily/Ribonuclease H"/>
    <property type="match status" value="1"/>
</dbReference>
<dbReference type="GeneID" id="115885007"/>
<dbReference type="RefSeq" id="XP_030759609.1">
    <property type="nucleotide sequence ID" value="XM_030903749.1"/>
</dbReference>
<protein>
    <submittedName>
        <fullName evidence="3">Uncharacterized protein LOC115885007</fullName>
    </submittedName>
</protein>
<dbReference type="InterPro" id="IPR008042">
    <property type="entry name" value="Retrotrans_Pao"/>
</dbReference>
<dbReference type="PROSITE" id="PS50994">
    <property type="entry name" value="INTEGRASE"/>
    <property type="match status" value="1"/>
</dbReference>
<dbReference type="GO" id="GO:0003676">
    <property type="term" value="F:nucleic acid binding"/>
    <property type="evidence" value="ECO:0007669"/>
    <property type="project" value="InterPro"/>
</dbReference>
<evidence type="ECO:0000313" key="2">
    <source>
        <dbReference type="Proteomes" id="UP000504635"/>
    </source>
</evidence>
<evidence type="ECO:0000313" key="3">
    <source>
        <dbReference type="RefSeq" id="XP_030759609.1"/>
    </source>
</evidence>
<dbReference type="InterPro" id="IPR041588">
    <property type="entry name" value="Integrase_H2C2"/>
</dbReference>
<accession>A0A6J2Y8V1</accession>
<sequence length="760" mass="88275">MRSFENSYVNISSLGLLGNFLIRGKIILQDIWRSGIDWDQKISNEIEKKWKKWLENLEQMYKLRIPRCYCLAACYTVQLHMFSDASGKAFGGVGYFRFEYNNGIQVSLVMSKTQVAPLKPISILRLELQAALVSCRLAETIKKKHSIKIDSTHFWTDSQIVLSWIKSEARILGTFIANRVGEIQEKTSTKNWHWISTKLNVTDEATRDEETLKLNLNERWHKGPDFLYLQDVDWNSLNLAQKCESISESGENEKLILVNQKVSLDFLPDMRKFSFWTKVIRSTAIIYVFIDFRIAKRRQDQTKISRQDIEKEESLWIRKIQTDNFQKEILDLETKNIVNSQSALYQLTPTVKNGLICMNGRINKAVELPEETKNPIILSNKHLATKLLILMYHRRTGHGGVGITLNEIRQKFWILQARKTIKNVIRNCALCAIRKAKPRIPQMGQIPEFRLEKPMTQRPFTYTGIDMFGPYNVSIGRRRERRYGMLFTCLSVRAIHIELTETLNTDSTLLALRRFISRRAQPKMILCDNGGNFHSAAKELKSALKEIDYDKIERHLLAEEIEWRFIPPASPHIGGAWERMVKSVKSALKISLREQSPRPEVLETLMCEAEHIVNSRPLTYVSSSAEDPLSITPNHFLIGSSSIVKPPGLFIDQDWNIRKQWRISQKITEHFWTRWIKEYIPTLTKRTKWFQENKNLKIGDLVILMDDKFPKNNWPLGRVEKVYPGHDGKVRVADIKTKTGTYCRPLTKICIVECLEMGED</sequence>
<dbReference type="AlphaFoldDB" id="A0A6J2Y8V1"/>